<proteinExistence type="predicted"/>
<feature type="region of interest" description="Disordered" evidence="1">
    <location>
        <begin position="1"/>
        <end position="46"/>
    </location>
</feature>
<accession>A0ABV0H242</accession>
<dbReference type="Proteomes" id="UP001438292">
    <property type="component" value="Unassembled WGS sequence"/>
</dbReference>
<organism evidence="2 3">
    <name type="scientific">Chromobacterium piscinae</name>
    <dbReference type="NCBI Taxonomy" id="686831"/>
    <lineage>
        <taxon>Bacteria</taxon>
        <taxon>Pseudomonadati</taxon>
        <taxon>Pseudomonadota</taxon>
        <taxon>Betaproteobacteria</taxon>
        <taxon>Neisseriales</taxon>
        <taxon>Chromobacteriaceae</taxon>
        <taxon>Chromobacterium</taxon>
    </lineage>
</organism>
<dbReference type="GeneID" id="97476197"/>
<name>A0ABV0H242_9NEIS</name>
<sequence>MLTFQQGNLLDGKGDVPVAGDDRHRGLDGAQPGAAVEAEQISYAES</sequence>
<dbReference type="EMBL" id="JBDQQU010000001">
    <property type="protein sequence ID" value="MEO3953038.1"/>
    <property type="molecule type" value="Genomic_DNA"/>
</dbReference>
<evidence type="ECO:0000313" key="2">
    <source>
        <dbReference type="EMBL" id="MEO3953038.1"/>
    </source>
</evidence>
<evidence type="ECO:0000256" key="1">
    <source>
        <dbReference type="SAM" id="MobiDB-lite"/>
    </source>
</evidence>
<protein>
    <submittedName>
        <fullName evidence="2">Uncharacterized protein</fullName>
    </submittedName>
</protein>
<reference evidence="2 3" key="1">
    <citation type="submission" date="2024-05" db="EMBL/GenBank/DDBJ databases">
        <authorList>
            <person name="De Oliveira J.P."/>
            <person name="Noriler S.A."/>
            <person name="De Oliveira A.G."/>
            <person name="Sipoli D.S."/>
        </authorList>
    </citation>
    <scope>NUCLEOTIDE SEQUENCE [LARGE SCALE GENOMIC DNA]</scope>
    <source>
        <strain evidence="2 3">LABIM186</strain>
    </source>
</reference>
<comment type="caution">
    <text evidence="2">The sequence shown here is derived from an EMBL/GenBank/DDBJ whole genome shotgun (WGS) entry which is preliminary data.</text>
</comment>
<evidence type="ECO:0000313" key="3">
    <source>
        <dbReference type="Proteomes" id="UP001438292"/>
    </source>
</evidence>
<keyword evidence="3" id="KW-1185">Reference proteome</keyword>
<dbReference type="RefSeq" id="WP_231467276.1">
    <property type="nucleotide sequence ID" value="NZ_JAJOHV010000009.1"/>
</dbReference>
<gene>
    <name evidence="2" type="ORF">ABH309_01105</name>
</gene>